<gene>
    <name evidence="2" type="ORF">GBAR_LOCUS15816</name>
</gene>
<comment type="caution">
    <text evidence="2">The sequence shown here is derived from an EMBL/GenBank/DDBJ whole genome shotgun (WGS) entry which is preliminary data.</text>
</comment>
<organism evidence="2 3">
    <name type="scientific">Geodia barretti</name>
    <name type="common">Barrett's horny sponge</name>
    <dbReference type="NCBI Taxonomy" id="519541"/>
    <lineage>
        <taxon>Eukaryota</taxon>
        <taxon>Metazoa</taxon>
        <taxon>Porifera</taxon>
        <taxon>Demospongiae</taxon>
        <taxon>Heteroscleromorpha</taxon>
        <taxon>Tetractinellida</taxon>
        <taxon>Astrophorina</taxon>
        <taxon>Geodiidae</taxon>
        <taxon>Geodia</taxon>
    </lineage>
</organism>
<evidence type="ECO:0008006" key="4">
    <source>
        <dbReference type="Google" id="ProtNLM"/>
    </source>
</evidence>
<reference evidence="2" key="1">
    <citation type="submission" date="2023-03" db="EMBL/GenBank/DDBJ databases">
        <authorList>
            <person name="Steffen K."/>
            <person name="Cardenas P."/>
        </authorList>
    </citation>
    <scope>NUCLEOTIDE SEQUENCE</scope>
</reference>
<evidence type="ECO:0000256" key="1">
    <source>
        <dbReference type="SAM" id="SignalP"/>
    </source>
</evidence>
<dbReference type="InterPro" id="IPR046357">
    <property type="entry name" value="PPIase_dom_sf"/>
</dbReference>
<sequence length="81" mass="9024">MNLHITCSMEARRFLVVASLCWCLLLSAAGAIVGVEEEWGEGLKVLRTYVPGQCEVRAQNGDVVHYHYVGRLDNGTEFGKR</sequence>
<feature type="non-terminal residue" evidence="2">
    <location>
        <position position="81"/>
    </location>
</feature>
<dbReference type="AlphaFoldDB" id="A0AA35SEN4"/>
<dbReference type="SUPFAM" id="SSF54534">
    <property type="entry name" value="FKBP-like"/>
    <property type="match status" value="1"/>
</dbReference>
<evidence type="ECO:0000313" key="3">
    <source>
        <dbReference type="Proteomes" id="UP001174909"/>
    </source>
</evidence>
<keyword evidence="1" id="KW-0732">Signal</keyword>
<dbReference type="GO" id="GO:0003755">
    <property type="term" value="F:peptidyl-prolyl cis-trans isomerase activity"/>
    <property type="evidence" value="ECO:0007669"/>
    <property type="project" value="InterPro"/>
</dbReference>
<proteinExistence type="predicted"/>
<name>A0AA35SEN4_GEOBA</name>
<dbReference type="Proteomes" id="UP001174909">
    <property type="component" value="Unassembled WGS sequence"/>
</dbReference>
<dbReference type="Gene3D" id="3.10.50.40">
    <property type="match status" value="1"/>
</dbReference>
<protein>
    <recommendedName>
        <fullName evidence="4">Peptidylprolyl isomerase</fullName>
    </recommendedName>
</protein>
<feature type="signal peptide" evidence="1">
    <location>
        <begin position="1"/>
        <end position="30"/>
    </location>
</feature>
<keyword evidence="3" id="KW-1185">Reference proteome</keyword>
<dbReference type="EMBL" id="CASHTH010002296">
    <property type="protein sequence ID" value="CAI8027768.1"/>
    <property type="molecule type" value="Genomic_DNA"/>
</dbReference>
<accession>A0AA35SEN4</accession>
<evidence type="ECO:0000313" key="2">
    <source>
        <dbReference type="EMBL" id="CAI8027768.1"/>
    </source>
</evidence>
<feature type="chain" id="PRO_5041258142" description="Peptidylprolyl isomerase" evidence="1">
    <location>
        <begin position="31"/>
        <end position="81"/>
    </location>
</feature>